<dbReference type="Pfam" id="PF12079">
    <property type="entry name" value="DUF3558"/>
    <property type="match status" value="1"/>
</dbReference>
<evidence type="ECO:0000313" key="1">
    <source>
        <dbReference type="EMBL" id="BCK53199.1"/>
    </source>
</evidence>
<proteinExistence type="predicted"/>
<evidence type="ECO:0008006" key="3">
    <source>
        <dbReference type="Google" id="ProtNLM"/>
    </source>
</evidence>
<reference evidence="1 2" key="1">
    <citation type="submission" date="2020-08" db="EMBL/GenBank/DDBJ databases">
        <title>Genome Sequencing of Nocardia wallacei strain FMUON74 and assembly.</title>
        <authorList>
            <person name="Toyokawa M."/>
            <person name="Uesaka K."/>
        </authorList>
    </citation>
    <scope>NUCLEOTIDE SEQUENCE [LARGE SCALE GENOMIC DNA]</scope>
    <source>
        <strain evidence="1 2">FMUON74</strain>
    </source>
</reference>
<dbReference type="EMBL" id="AP023396">
    <property type="protein sequence ID" value="BCK53199.1"/>
    <property type="molecule type" value="Genomic_DNA"/>
</dbReference>
<sequence>MNPAPEQDPAGSKPVAYDPCLEIGDETIAKAGFDPATRERSDQVHTGYAFIGCTFERKEQVGGVSRRVGSLTISSTNISLDQFRKREGSAAREIKINGKEAITYGMAAAEACNVVTNGPDGAIDVQVDSAAALSNWRGCDHVQEIASTIDAVVSEK</sequence>
<gene>
    <name evidence="1" type="ORF">NWFMUON74_09710</name>
</gene>
<protein>
    <recommendedName>
        <fullName evidence="3">DUF3558 domain-containing protein</fullName>
    </recommendedName>
</protein>
<evidence type="ECO:0000313" key="2">
    <source>
        <dbReference type="Proteomes" id="UP000516173"/>
    </source>
</evidence>
<dbReference type="Proteomes" id="UP000516173">
    <property type="component" value="Chromosome"/>
</dbReference>
<dbReference type="AlphaFoldDB" id="A0A7G1KGW4"/>
<accession>A0A7G1KGW4</accession>
<dbReference type="KEGG" id="nwl:NWFMUON74_09710"/>
<name>A0A7G1KGW4_9NOCA</name>
<keyword evidence="2" id="KW-1185">Reference proteome</keyword>
<dbReference type="InterPro" id="IPR024520">
    <property type="entry name" value="DUF3558"/>
</dbReference>
<organism evidence="1 2">
    <name type="scientific">Nocardia wallacei</name>
    <dbReference type="NCBI Taxonomy" id="480035"/>
    <lineage>
        <taxon>Bacteria</taxon>
        <taxon>Bacillati</taxon>
        <taxon>Actinomycetota</taxon>
        <taxon>Actinomycetes</taxon>
        <taxon>Mycobacteriales</taxon>
        <taxon>Nocardiaceae</taxon>
        <taxon>Nocardia</taxon>
    </lineage>
</organism>